<dbReference type="HOGENOM" id="CLU_033943_5_0_1"/>
<comment type="similarity">
    <text evidence="8">Belongs to the DNA polymerase type-B-like family. GLD2 subfamily.</text>
</comment>
<evidence type="ECO:0000259" key="10">
    <source>
        <dbReference type="Pfam" id="PF22600"/>
    </source>
</evidence>
<evidence type="ECO:0000256" key="3">
    <source>
        <dbReference type="ARBA" id="ARBA00004496"/>
    </source>
</evidence>
<proteinExistence type="inferred from homology"/>
<name>T1KNB2_TETUR</name>
<evidence type="ECO:0000256" key="4">
    <source>
        <dbReference type="ARBA" id="ARBA00022490"/>
    </source>
</evidence>
<protein>
    <submittedName>
        <fullName evidence="11">Uncharacterized protein</fullName>
    </submittedName>
</protein>
<keyword evidence="7" id="KW-0460">Magnesium</keyword>
<dbReference type="EMBL" id="CAEY01000275">
    <property type="status" value="NOT_ANNOTATED_CDS"/>
    <property type="molecule type" value="Genomic_DNA"/>
</dbReference>
<dbReference type="Gene3D" id="1.10.1410.10">
    <property type="match status" value="1"/>
</dbReference>
<feature type="domain" description="PAP-associated" evidence="9">
    <location>
        <begin position="235"/>
        <end position="297"/>
    </location>
</feature>
<dbReference type="OMA" id="RTYAYAD"/>
<dbReference type="GO" id="GO:1990817">
    <property type="term" value="F:poly(A) RNA polymerase activity"/>
    <property type="evidence" value="ECO:0007669"/>
    <property type="project" value="TreeGrafter"/>
</dbReference>
<reference evidence="11" key="2">
    <citation type="submission" date="2015-06" db="UniProtKB">
        <authorList>
            <consortium name="EnsemblMetazoa"/>
        </authorList>
    </citation>
    <scope>IDENTIFICATION</scope>
</reference>
<keyword evidence="5" id="KW-0808">Transferase</keyword>
<dbReference type="InterPro" id="IPR043519">
    <property type="entry name" value="NT_sf"/>
</dbReference>
<keyword evidence="12" id="KW-1185">Reference proteome</keyword>
<keyword evidence="4" id="KW-0963">Cytoplasm</keyword>
<dbReference type="SUPFAM" id="SSF81301">
    <property type="entry name" value="Nucleotidyltransferase"/>
    <property type="match status" value="1"/>
</dbReference>
<dbReference type="eggNOG" id="KOG2277">
    <property type="taxonomic scope" value="Eukaryota"/>
</dbReference>
<dbReference type="AlphaFoldDB" id="T1KNB2"/>
<dbReference type="InterPro" id="IPR002058">
    <property type="entry name" value="PAP_assoc"/>
</dbReference>
<dbReference type="Proteomes" id="UP000015104">
    <property type="component" value="Unassembled WGS sequence"/>
</dbReference>
<dbReference type="Gene3D" id="3.30.460.10">
    <property type="entry name" value="Beta Polymerase, domain 2"/>
    <property type="match status" value="1"/>
</dbReference>
<dbReference type="STRING" id="32264.T1KNB2"/>
<dbReference type="Pfam" id="PF03828">
    <property type="entry name" value="PAP_assoc"/>
    <property type="match status" value="1"/>
</dbReference>
<dbReference type="CDD" id="cd05402">
    <property type="entry name" value="NT_PAP_TUTase"/>
    <property type="match status" value="1"/>
</dbReference>
<dbReference type="Pfam" id="PF22600">
    <property type="entry name" value="MTPAP-like_central"/>
    <property type="match status" value="1"/>
</dbReference>
<evidence type="ECO:0000256" key="8">
    <source>
        <dbReference type="ARBA" id="ARBA00038491"/>
    </source>
</evidence>
<dbReference type="PANTHER" id="PTHR12271">
    <property type="entry name" value="POLY A POLYMERASE CID PAP -RELATED"/>
    <property type="match status" value="1"/>
</dbReference>
<comment type="cofactor">
    <cofactor evidence="1">
        <name>Mn(2+)</name>
        <dbReference type="ChEBI" id="CHEBI:29035"/>
    </cofactor>
</comment>
<evidence type="ECO:0000256" key="5">
    <source>
        <dbReference type="ARBA" id="ARBA00022679"/>
    </source>
</evidence>
<dbReference type="EnsemblMetazoa" id="tetur16g00330.1">
    <property type="protein sequence ID" value="tetur16g00330.1"/>
    <property type="gene ID" value="tetur16g00330"/>
</dbReference>
<evidence type="ECO:0000313" key="11">
    <source>
        <dbReference type="EnsemblMetazoa" id="tetur16g00330.1"/>
    </source>
</evidence>
<dbReference type="GO" id="GO:0046872">
    <property type="term" value="F:metal ion binding"/>
    <property type="evidence" value="ECO:0007669"/>
    <property type="project" value="UniProtKB-KW"/>
</dbReference>
<accession>T1KNB2</accession>
<dbReference type="SUPFAM" id="SSF81631">
    <property type="entry name" value="PAP/OAS1 substrate-binding domain"/>
    <property type="match status" value="1"/>
</dbReference>
<evidence type="ECO:0000256" key="6">
    <source>
        <dbReference type="ARBA" id="ARBA00022723"/>
    </source>
</evidence>
<feature type="domain" description="Poly(A) RNA polymerase mitochondrial-like central palm" evidence="10">
    <location>
        <begin position="8"/>
        <end position="147"/>
    </location>
</feature>
<dbReference type="OrthoDB" id="2274644at2759"/>
<reference evidence="12" key="1">
    <citation type="submission" date="2011-08" db="EMBL/GenBank/DDBJ databases">
        <authorList>
            <person name="Rombauts S."/>
        </authorList>
    </citation>
    <scope>NUCLEOTIDE SEQUENCE</scope>
    <source>
        <strain evidence="12">London</strain>
    </source>
</reference>
<keyword evidence="6" id="KW-0479">Metal-binding</keyword>
<evidence type="ECO:0000313" key="12">
    <source>
        <dbReference type="Proteomes" id="UP000015104"/>
    </source>
</evidence>
<dbReference type="KEGG" id="tut:107365928"/>
<dbReference type="GO" id="GO:0005737">
    <property type="term" value="C:cytoplasm"/>
    <property type="evidence" value="ECO:0007669"/>
    <property type="project" value="UniProtKB-SubCell"/>
</dbReference>
<evidence type="ECO:0000256" key="1">
    <source>
        <dbReference type="ARBA" id="ARBA00001936"/>
    </source>
</evidence>
<evidence type="ECO:0000259" key="9">
    <source>
        <dbReference type="Pfam" id="PF03828"/>
    </source>
</evidence>
<evidence type="ECO:0000256" key="2">
    <source>
        <dbReference type="ARBA" id="ARBA00001946"/>
    </source>
</evidence>
<evidence type="ECO:0000256" key="7">
    <source>
        <dbReference type="ARBA" id="ARBA00022842"/>
    </source>
</evidence>
<comment type="subcellular location">
    <subcellularLocation>
        <location evidence="3">Cytoplasm</location>
    </subcellularLocation>
</comment>
<gene>
    <name evidence="11" type="primary">107365928</name>
</gene>
<sequence>MCQTMDRISYEIKELVETHRQSNEVFKRKKMLRQIIYNMLRVHTEFPVDLYMVGSSLNGLGTNNSDIDLCLVIDSIGEKMCHMRFAIPVLKWAERILSRLPFVKNTKLILAKVPILKFTDSESGIEIDLNFNNIVGIRNTQLIEFYNRMDKRFQSLVLTAKIWARQNGINNARFKTISSYTIVLMVIHYLQCGCDPPVLPCLHDLMPDKFHPDSDITKLSLFEEIPEWQSSNKSSLSQLFIGFLDYYSYKFDYVSNAISIRTGSTISKAKAREHNSPKNNPKHWNYICVEEPFDRTNTAKSVYDEEAFNHILDVFRQSYAKIIKTQTLSSIILNISPSLSTMSCGQHQYQHYQPSLSTMSILLNQQCYPSPHCKCYRLV</sequence>
<dbReference type="PANTHER" id="PTHR12271:SF40">
    <property type="entry name" value="POLY(A) RNA POLYMERASE GLD2"/>
    <property type="match status" value="1"/>
</dbReference>
<organism evidence="11 12">
    <name type="scientific">Tetranychus urticae</name>
    <name type="common">Two-spotted spider mite</name>
    <dbReference type="NCBI Taxonomy" id="32264"/>
    <lineage>
        <taxon>Eukaryota</taxon>
        <taxon>Metazoa</taxon>
        <taxon>Ecdysozoa</taxon>
        <taxon>Arthropoda</taxon>
        <taxon>Chelicerata</taxon>
        <taxon>Arachnida</taxon>
        <taxon>Acari</taxon>
        <taxon>Acariformes</taxon>
        <taxon>Trombidiformes</taxon>
        <taxon>Prostigmata</taxon>
        <taxon>Eleutherengona</taxon>
        <taxon>Raphignathae</taxon>
        <taxon>Tetranychoidea</taxon>
        <taxon>Tetranychidae</taxon>
        <taxon>Tetranychus</taxon>
    </lineage>
</organism>
<dbReference type="GO" id="GO:0031123">
    <property type="term" value="P:RNA 3'-end processing"/>
    <property type="evidence" value="ECO:0007669"/>
    <property type="project" value="TreeGrafter"/>
</dbReference>
<comment type="cofactor">
    <cofactor evidence="2">
        <name>Mg(2+)</name>
        <dbReference type="ChEBI" id="CHEBI:18420"/>
    </cofactor>
</comment>
<dbReference type="InterPro" id="IPR054708">
    <property type="entry name" value="MTPAP-like_central"/>
</dbReference>